<dbReference type="SUPFAM" id="SSF46785">
    <property type="entry name" value="Winged helix' DNA-binding domain"/>
    <property type="match status" value="1"/>
</dbReference>
<evidence type="ECO:0000256" key="3">
    <source>
        <dbReference type="ARBA" id="ARBA00022629"/>
    </source>
</evidence>
<dbReference type="GO" id="GO:0042732">
    <property type="term" value="P:D-xylose metabolic process"/>
    <property type="evidence" value="ECO:0007669"/>
    <property type="project" value="UniProtKB-KW"/>
</dbReference>
<dbReference type="PANTHER" id="PTHR18964:SF149">
    <property type="entry name" value="BIFUNCTIONAL UDP-N-ACETYLGLUCOSAMINE 2-EPIMERASE_N-ACETYLMANNOSAMINE KINASE"/>
    <property type="match status" value="1"/>
</dbReference>
<protein>
    <submittedName>
        <fullName evidence="4">Transcriptional regulator/sugar kinase</fullName>
    </submittedName>
</protein>
<comment type="function">
    <text evidence="1">Transcriptional repressor of xylose-utilizing enzymes.</text>
</comment>
<dbReference type="InterPro" id="IPR036388">
    <property type="entry name" value="WH-like_DNA-bd_sf"/>
</dbReference>
<keyword evidence="3" id="KW-0859">Xylose metabolism</keyword>
<dbReference type="GO" id="GO:0016301">
    <property type="term" value="F:kinase activity"/>
    <property type="evidence" value="ECO:0007669"/>
    <property type="project" value="UniProtKB-KW"/>
</dbReference>
<sequence>MKMAFNSKVSKELNTELILKCIRANDEISKVDISKLTGISLPSVSTIVDELLSKQLVVKIGTGESTGGRKPVLYSYNKNYGYFVIASLENNLLKLRLINLYGEIILNDNIDIKCDNYEELTFLIISGLTRMVNIKGIFFDKILSIYIIAEGYQDYNSDKFIFNRYKSLNEINISDFINSKLPDIPVKILSNINMMALGEWYKSNNKKYKRLVLINIDRNLNDDICFSIVNDGNLINPSQGYLGKIRKNIIFPDIKAIKSHGYEEIGKLIREFNSNKQRALNPFLDLFNFITELVSNIQYFIDPDIIIFTGYIEHQAFIDMVKMRIKNEGIITNIQKSSLGDEMAIYGCMEIALSDFFEKHNNDLKIRNADF</sequence>
<dbReference type="EMBL" id="CP003066">
    <property type="protein sequence ID" value="AGB19344.1"/>
    <property type="molecule type" value="Genomic_DNA"/>
</dbReference>
<evidence type="ECO:0000256" key="1">
    <source>
        <dbReference type="ARBA" id="ARBA00002486"/>
    </source>
</evidence>
<dbReference type="InterPro" id="IPR036390">
    <property type="entry name" value="WH_DNA-bd_sf"/>
</dbReference>
<dbReference type="PANTHER" id="PTHR18964">
    <property type="entry name" value="ROK (REPRESSOR, ORF, KINASE) FAMILY"/>
    <property type="match status" value="1"/>
</dbReference>
<reference evidence="4 5" key="1">
    <citation type="submission" date="2012-03" db="EMBL/GenBank/DDBJ databases">
        <title>Complete sequence of chromosome of Thermoanaerobacterium thermosaccharolyticum M0795.</title>
        <authorList>
            <consortium name="US DOE Joint Genome Institute"/>
            <person name="Lucas S."/>
            <person name="Han J."/>
            <person name="Lapidus A."/>
            <person name="Cheng J.-F."/>
            <person name="Goodwin L."/>
            <person name="Pitluck S."/>
            <person name="Peters L."/>
            <person name="Teshima H."/>
            <person name="Detter J.C."/>
            <person name="Han C."/>
            <person name="Tapia R."/>
            <person name="Land M."/>
            <person name="Hauser L."/>
            <person name="Kyrpides N."/>
            <person name="Ivanova N."/>
            <person name="Pagani I."/>
            <person name="Feinberg L."/>
            <person name="Folden J."/>
            <person name="Hogsett D."/>
            <person name="Shaw J."/>
            <person name="Woyke T."/>
        </authorList>
    </citation>
    <scope>NUCLEOTIDE SEQUENCE [LARGE SCALE GENOMIC DNA]</scope>
    <source>
        <strain evidence="4 5">M0795</strain>
    </source>
</reference>
<organism evidence="4 5">
    <name type="scientific">Thermoanaerobacterium thermosaccharolyticum M0795</name>
    <dbReference type="NCBI Taxonomy" id="698948"/>
    <lineage>
        <taxon>Bacteria</taxon>
        <taxon>Bacillati</taxon>
        <taxon>Bacillota</taxon>
        <taxon>Clostridia</taxon>
        <taxon>Thermoanaerobacterales</taxon>
        <taxon>Thermoanaerobacteraceae</taxon>
        <taxon>Thermoanaerobacterium</taxon>
    </lineage>
</organism>
<dbReference type="SUPFAM" id="SSF53067">
    <property type="entry name" value="Actin-like ATPase domain"/>
    <property type="match status" value="2"/>
</dbReference>
<dbReference type="HOGENOM" id="CLU_036604_13_5_9"/>
<dbReference type="AlphaFoldDB" id="L0IKS2"/>
<accession>L0IKS2</accession>
<dbReference type="Proteomes" id="UP000010845">
    <property type="component" value="Chromosome"/>
</dbReference>
<dbReference type="PATRIC" id="fig|698948.3.peg.1708"/>
<dbReference type="Gene3D" id="1.10.10.10">
    <property type="entry name" value="Winged helix-like DNA-binding domain superfamily/Winged helix DNA-binding domain"/>
    <property type="match status" value="1"/>
</dbReference>
<keyword evidence="4" id="KW-0418">Kinase</keyword>
<name>L0IKS2_THETR</name>
<keyword evidence="4" id="KW-0808">Transferase</keyword>
<gene>
    <name evidence="4" type="ORF">Thethe_01715</name>
</gene>
<dbReference type="Gene3D" id="3.30.420.40">
    <property type="match status" value="2"/>
</dbReference>
<evidence type="ECO:0000256" key="2">
    <source>
        <dbReference type="ARBA" id="ARBA00006479"/>
    </source>
</evidence>
<dbReference type="KEGG" id="tto:Thethe_01715"/>
<dbReference type="Pfam" id="PF13412">
    <property type="entry name" value="HTH_24"/>
    <property type="match status" value="1"/>
</dbReference>
<evidence type="ECO:0000313" key="4">
    <source>
        <dbReference type="EMBL" id="AGB19344.1"/>
    </source>
</evidence>
<comment type="similarity">
    <text evidence="2">Belongs to the ROK (NagC/XylR) family.</text>
</comment>
<keyword evidence="3" id="KW-0119">Carbohydrate metabolism</keyword>
<proteinExistence type="inferred from homology"/>
<evidence type="ECO:0000313" key="5">
    <source>
        <dbReference type="Proteomes" id="UP000010845"/>
    </source>
</evidence>
<dbReference type="InterPro" id="IPR043129">
    <property type="entry name" value="ATPase_NBD"/>
</dbReference>
<dbReference type="InterPro" id="IPR000600">
    <property type="entry name" value="ROK"/>
</dbReference>